<dbReference type="InterPro" id="IPR036388">
    <property type="entry name" value="WH-like_DNA-bd_sf"/>
</dbReference>
<dbReference type="GO" id="GO:0043565">
    <property type="term" value="F:sequence-specific DNA binding"/>
    <property type="evidence" value="ECO:0007669"/>
    <property type="project" value="InterPro"/>
</dbReference>
<dbReference type="GO" id="GO:0043200">
    <property type="term" value="P:response to amino acid"/>
    <property type="evidence" value="ECO:0007669"/>
    <property type="project" value="TreeGrafter"/>
</dbReference>
<accession>A0A7R7DVH6</accession>
<dbReference type="GO" id="GO:0005829">
    <property type="term" value="C:cytosol"/>
    <property type="evidence" value="ECO:0007669"/>
    <property type="project" value="TreeGrafter"/>
</dbReference>
<organism evidence="6 7">
    <name type="scientific">Actinocatenispora thailandica</name>
    <dbReference type="NCBI Taxonomy" id="227318"/>
    <lineage>
        <taxon>Bacteria</taxon>
        <taxon>Bacillati</taxon>
        <taxon>Actinomycetota</taxon>
        <taxon>Actinomycetes</taxon>
        <taxon>Micromonosporales</taxon>
        <taxon>Micromonosporaceae</taxon>
        <taxon>Actinocatenispora</taxon>
    </lineage>
</organism>
<dbReference type="Pfam" id="PF13404">
    <property type="entry name" value="HTH_AsnC-type"/>
    <property type="match status" value="2"/>
</dbReference>
<evidence type="ECO:0000313" key="6">
    <source>
        <dbReference type="EMBL" id="BCJ38480.1"/>
    </source>
</evidence>
<dbReference type="Pfam" id="PF01037">
    <property type="entry name" value="AsnC_trans_reg"/>
    <property type="match status" value="1"/>
</dbReference>
<dbReference type="Gene3D" id="1.10.10.10">
    <property type="entry name" value="Winged helix-like DNA-binding domain superfamily/Winged helix DNA-binding domain"/>
    <property type="match status" value="2"/>
</dbReference>
<dbReference type="InterPro" id="IPR019887">
    <property type="entry name" value="Tscrpt_reg_AsnC/Lrp_C"/>
</dbReference>
<keyword evidence="3" id="KW-0804">Transcription</keyword>
<dbReference type="AlphaFoldDB" id="A0A7R7DVH6"/>
<dbReference type="PANTHER" id="PTHR30154">
    <property type="entry name" value="LEUCINE-RESPONSIVE REGULATORY PROTEIN"/>
    <property type="match status" value="1"/>
</dbReference>
<evidence type="ECO:0000256" key="1">
    <source>
        <dbReference type="ARBA" id="ARBA00023015"/>
    </source>
</evidence>
<feature type="domain" description="HTH asnC-type" evidence="5">
    <location>
        <begin position="5"/>
        <end position="44"/>
    </location>
</feature>
<dbReference type="InterPro" id="IPR036390">
    <property type="entry name" value="WH_DNA-bd_sf"/>
</dbReference>
<dbReference type="PANTHER" id="PTHR30154:SF34">
    <property type="entry name" value="TRANSCRIPTIONAL REGULATOR AZLB"/>
    <property type="match status" value="1"/>
</dbReference>
<name>A0A7R7DVH6_9ACTN</name>
<feature type="domain" description="HTH asnC-type" evidence="5">
    <location>
        <begin position="179"/>
        <end position="214"/>
    </location>
</feature>
<evidence type="ECO:0000256" key="2">
    <source>
        <dbReference type="ARBA" id="ARBA00023125"/>
    </source>
</evidence>
<evidence type="ECO:0000313" key="7">
    <source>
        <dbReference type="Proteomes" id="UP000611640"/>
    </source>
</evidence>
<sequence>MQDFDDADLALIHALQIAPRASWALLGAVLGVDPVTVARRWQRLSAAGDAWITGYGSAALMRRTSMALVAVSCLPGRLPEITARILDDPHAVTVEHTTGNCDLLVTVWTTGLADLSDYLVGRLSRLPGVTATRTTMVTEVYAEGSSWRVGVLDAAARDRLRRAALSRATGTGELRTADRPLALALGRDGRLPYPELAAAAGITAATARRRVARMLDDGVLTIRCELARYASHRPVSVTLWANVPPGELAATAAAIASRPEVRLCAAVAGTQNLIVTAWLSALADLQRLEISLAARFPGLSIAERAIVLRHQKLMGRVLDEAGRAVRSVDMDIWRPPSARRPAGALP</sequence>
<evidence type="ECO:0000259" key="5">
    <source>
        <dbReference type="Pfam" id="PF13404"/>
    </source>
</evidence>
<dbReference type="Proteomes" id="UP000611640">
    <property type="component" value="Chromosome"/>
</dbReference>
<dbReference type="RefSeq" id="WP_203964507.1">
    <property type="nucleotide sequence ID" value="NZ_AP023355.1"/>
</dbReference>
<keyword evidence="7" id="KW-1185">Reference proteome</keyword>
<keyword evidence="2" id="KW-0238">DNA-binding</keyword>
<dbReference type="KEGG" id="atl:Athai_59830"/>
<dbReference type="InterPro" id="IPR011008">
    <property type="entry name" value="Dimeric_a/b-barrel"/>
</dbReference>
<feature type="domain" description="Transcription regulator AsnC/Lrp ligand binding" evidence="4">
    <location>
        <begin position="69"/>
        <end position="139"/>
    </location>
</feature>
<keyword evidence="1" id="KW-0805">Transcription regulation</keyword>
<evidence type="ECO:0000259" key="4">
    <source>
        <dbReference type="Pfam" id="PF01037"/>
    </source>
</evidence>
<dbReference type="InterPro" id="IPR000485">
    <property type="entry name" value="AsnC-type_HTH_dom"/>
</dbReference>
<dbReference type="InterPro" id="IPR019888">
    <property type="entry name" value="Tscrpt_reg_AsnC-like"/>
</dbReference>
<reference evidence="6 7" key="1">
    <citation type="submission" date="2020-08" db="EMBL/GenBank/DDBJ databases">
        <title>Whole genome shotgun sequence of Actinocatenispora thailandica NBRC 105041.</title>
        <authorList>
            <person name="Komaki H."/>
            <person name="Tamura T."/>
        </authorList>
    </citation>
    <scope>NUCLEOTIDE SEQUENCE [LARGE SCALE GENOMIC DNA]</scope>
    <source>
        <strain evidence="6 7">NBRC 105041</strain>
    </source>
</reference>
<dbReference type="EMBL" id="AP023355">
    <property type="protein sequence ID" value="BCJ38480.1"/>
    <property type="molecule type" value="Genomic_DNA"/>
</dbReference>
<dbReference type="PRINTS" id="PR00033">
    <property type="entry name" value="HTHASNC"/>
</dbReference>
<proteinExistence type="predicted"/>
<gene>
    <name evidence="6" type="primary">asnC_2</name>
    <name evidence="6" type="ORF">Athai_59830</name>
</gene>
<dbReference type="SMART" id="SM00344">
    <property type="entry name" value="HTH_ASNC"/>
    <property type="match status" value="2"/>
</dbReference>
<dbReference type="SUPFAM" id="SSF54909">
    <property type="entry name" value="Dimeric alpha+beta barrel"/>
    <property type="match status" value="2"/>
</dbReference>
<dbReference type="SUPFAM" id="SSF46785">
    <property type="entry name" value="Winged helix' DNA-binding domain"/>
    <property type="match status" value="1"/>
</dbReference>
<protein>
    <submittedName>
        <fullName evidence="6">AsnC family transcriptional regulator</fullName>
    </submittedName>
</protein>
<evidence type="ECO:0000256" key="3">
    <source>
        <dbReference type="ARBA" id="ARBA00023163"/>
    </source>
</evidence>
<dbReference type="Gene3D" id="3.30.70.920">
    <property type="match status" value="2"/>
</dbReference>